<name>A0ABV0F4N9_9ENTE</name>
<comment type="caution">
    <text evidence="2">The sequence shown here is derived from an EMBL/GenBank/DDBJ whole genome shotgun (WGS) entry which is preliminary data.</text>
</comment>
<reference evidence="2 3" key="2">
    <citation type="submission" date="2024-02" db="EMBL/GenBank/DDBJ databases">
        <title>The Genome Sequence of Enterococcus diestrammenae JM9A.</title>
        <authorList>
            <person name="Earl A."/>
            <person name="Manson A."/>
            <person name="Gilmore M."/>
            <person name="Sanders J."/>
            <person name="Shea T."/>
            <person name="Howe W."/>
            <person name="Livny J."/>
            <person name="Cuomo C."/>
            <person name="Neafsey D."/>
            <person name="Birren B."/>
        </authorList>
    </citation>
    <scope>NUCLEOTIDE SEQUENCE [LARGE SCALE GENOMIC DNA]</scope>
    <source>
        <strain evidence="2 3">JM9A</strain>
    </source>
</reference>
<accession>A0ABV0F4N9</accession>
<sequence>MKTEIKIQGLSKNQIKSLSSIAKERGFKSRNDLLLNIIEEFLKEDSLAPSADLYTVYLKEMIETEKLLLEKLNQKEKTLQDFEDRINRMNMLTARWLDYNEF</sequence>
<dbReference type="Proteomes" id="UP001429357">
    <property type="component" value="Unassembled WGS sequence"/>
</dbReference>
<evidence type="ECO:0000313" key="3">
    <source>
        <dbReference type="Proteomes" id="UP001429357"/>
    </source>
</evidence>
<protein>
    <recommendedName>
        <fullName evidence="4">Ribbon-helix-helix protein CopG domain-containing protein</fullName>
    </recommendedName>
</protein>
<keyword evidence="3" id="KW-1185">Reference proteome</keyword>
<evidence type="ECO:0000313" key="2">
    <source>
        <dbReference type="EMBL" id="MEO1782022.1"/>
    </source>
</evidence>
<organism evidence="2 3">
    <name type="scientific">Enterococcus diestrammenae</name>
    <dbReference type="NCBI Taxonomy" id="1155073"/>
    <lineage>
        <taxon>Bacteria</taxon>
        <taxon>Bacillati</taxon>
        <taxon>Bacillota</taxon>
        <taxon>Bacilli</taxon>
        <taxon>Lactobacillales</taxon>
        <taxon>Enterococcaceae</taxon>
        <taxon>Enterococcus</taxon>
    </lineage>
</organism>
<dbReference type="EMBL" id="MAEI02000001">
    <property type="protein sequence ID" value="MEO1782022.1"/>
    <property type="molecule type" value="Genomic_DNA"/>
</dbReference>
<gene>
    <name evidence="2" type="ORF">BAU18_001615</name>
</gene>
<evidence type="ECO:0008006" key="4">
    <source>
        <dbReference type="Google" id="ProtNLM"/>
    </source>
</evidence>
<evidence type="ECO:0000256" key="1">
    <source>
        <dbReference type="SAM" id="Coils"/>
    </source>
</evidence>
<proteinExistence type="predicted"/>
<keyword evidence="1" id="KW-0175">Coiled coil</keyword>
<feature type="coiled-coil region" evidence="1">
    <location>
        <begin position="58"/>
        <end position="92"/>
    </location>
</feature>
<reference evidence="3" key="1">
    <citation type="submission" date="2016-06" db="EMBL/GenBank/DDBJ databases">
        <title>Four novel species of enterococci isolated from chicken manure.</title>
        <authorList>
            <person name="Van Tyne D."/>
        </authorList>
    </citation>
    <scope>NUCLEOTIDE SEQUENCE [LARGE SCALE GENOMIC DNA]</scope>
    <source>
        <strain evidence="3">JM9A</strain>
    </source>
</reference>
<dbReference type="RefSeq" id="WP_161868623.1">
    <property type="nucleotide sequence ID" value="NZ_MAEI02000001.1"/>
</dbReference>